<dbReference type="InterPro" id="IPR037187">
    <property type="entry name" value="DnaK_N"/>
</dbReference>
<accession>A0ABW2Q7B8</accession>
<dbReference type="EMBL" id="JBHTCO010000044">
    <property type="protein sequence ID" value="MFC7395386.1"/>
    <property type="molecule type" value="Genomic_DNA"/>
</dbReference>
<feature type="domain" description="Zinc finger DksA/TraR C4-type" evidence="6">
    <location>
        <begin position="83"/>
        <end position="116"/>
    </location>
</feature>
<organism evidence="7 8">
    <name type="scientific">Scopulibacillus cellulosilyticus</name>
    <dbReference type="NCBI Taxonomy" id="2665665"/>
    <lineage>
        <taxon>Bacteria</taxon>
        <taxon>Bacillati</taxon>
        <taxon>Bacillota</taxon>
        <taxon>Bacilli</taxon>
        <taxon>Bacillales</taxon>
        <taxon>Sporolactobacillaceae</taxon>
        <taxon>Scopulibacillus</taxon>
    </lineage>
</organism>
<dbReference type="PANTHER" id="PTHR33823:SF4">
    <property type="entry name" value="GENERAL STRESS PROTEIN 16O"/>
    <property type="match status" value="1"/>
</dbReference>
<dbReference type="SUPFAM" id="SSF57716">
    <property type="entry name" value="Glucocorticoid receptor-like (DNA-binding domain)"/>
    <property type="match status" value="1"/>
</dbReference>
<dbReference type="Proteomes" id="UP001596505">
    <property type="component" value="Unassembled WGS sequence"/>
</dbReference>
<dbReference type="PANTHER" id="PTHR33823">
    <property type="entry name" value="RNA POLYMERASE-BINDING TRANSCRIPTION FACTOR DKSA-RELATED"/>
    <property type="match status" value="1"/>
</dbReference>
<dbReference type="Gene3D" id="1.20.120.910">
    <property type="entry name" value="DksA, coiled-coil domain"/>
    <property type="match status" value="1"/>
</dbReference>
<keyword evidence="8" id="KW-1185">Reference proteome</keyword>
<evidence type="ECO:0000259" key="6">
    <source>
        <dbReference type="Pfam" id="PF01258"/>
    </source>
</evidence>
<evidence type="ECO:0000313" key="8">
    <source>
        <dbReference type="Proteomes" id="UP001596505"/>
    </source>
</evidence>
<evidence type="ECO:0000256" key="5">
    <source>
        <dbReference type="SAM" id="MobiDB-lite"/>
    </source>
</evidence>
<keyword evidence="1" id="KW-0479">Metal-binding</keyword>
<evidence type="ECO:0000256" key="2">
    <source>
        <dbReference type="ARBA" id="ARBA00022771"/>
    </source>
</evidence>
<keyword evidence="2" id="KW-0863">Zinc-finger</keyword>
<reference evidence="8" key="1">
    <citation type="journal article" date="2019" name="Int. J. Syst. Evol. Microbiol.">
        <title>The Global Catalogue of Microorganisms (GCM) 10K type strain sequencing project: providing services to taxonomists for standard genome sequencing and annotation.</title>
        <authorList>
            <consortium name="The Broad Institute Genomics Platform"/>
            <consortium name="The Broad Institute Genome Sequencing Center for Infectious Disease"/>
            <person name="Wu L."/>
            <person name="Ma J."/>
        </authorList>
    </citation>
    <scope>NUCLEOTIDE SEQUENCE [LARGE SCALE GENOMIC DNA]</scope>
    <source>
        <strain evidence="8">CGMCC 1.16305</strain>
    </source>
</reference>
<dbReference type="Pfam" id="PF01258">
    <property type="entry name" value="zf-dskA_traR"/>
    <property type="match status" value="1"/>
</dbReference>
<dbReference type="PROSITE" id="PS51128">
    <property type="entry name" value="ZF_DKSA_2"/>
    <property type="match status" value="1"/>
</dbReference>
<gene>
    <name evidence="7" type="ORF">ACFQRG_20975</name>
</gene>
<evidence type="ECO:0000256" key="4">
    <source>
        <dbReference type="PROSITE-ProRule" id="PRU00510"/>
    </source>
</evidence>
<protein>
    <submittedName>
        <fullName evidence="7">TraR/DksA family transcriptional regulator</fullName>
    </submittedName>
</protein>
<feature type="compositionally biased region" description="Polar residues" evidence="5">
    <location>
        <begin position="125"/>
        <end position="134"/>
    </location>
</feature>
<sequence>MSLTKEQMNELRTDLVIRKEQLEADLNKGMDFDNGESEMSSVDNHLADSTGDMVDREKTISEHFLNENELQEINEALERMENGQYGICVDTGEEIPYERLKAVPYAKRTKEAQERFDSQRAGADQTAQASTSRLQKPKGKIEDSRKRTIERIEEEHN</sequence>
<dbReference type="InterPro" id="IPR000962">
    <property type="entry name" value="Znf_DskA_TraR"/>
</dbReference>
<comment type="caution">
    <text evidence="7">The sequence shown here is derived from an EMBL/GenBank/DDBJ whole genome shotgun (WGS) entry which is preliminary data.</text>
</comment>
<feature type="region of interest" description="Disordered" evidence="5">
    <location>
        <begin position="111"/>
        <end position="157"/>
    </location>
</feature>
<dbReference type="RefSeq" id="WP_380969891.1">
    <property type="nucleotide sequence ID" value="NZ_JBHTCO010000044.1"/>
</dbReference>
<feature type="zinc finger region" description="dksA C4-type" evidence="4">
    <location>
        <begin position="88"/>
        <end position="112"/>
    </location>
</feature>
<keyword evidence="3" id="KW-0862">Zinc</keyword>
<proteinExistence type="predicted"/>
<name>A0ABW2Q7B8_9BACL</name>
<dbReference type="SUPFAM" id="SSF109635">
    <property type="entry name" value="DnaK suppressor protein DksA, alpha-hairpin domain"/>
    <property type="match status" value="1"/>
</dbReference>
<evidence type="ECO:0000313" key="7">
    <source>
        <dbReference type="EMBL" id="MFC7395386.1"/>
    </source>
</evidence>
<feature type="compositionally biased region" description="Basic and acidic residues" evidence="5">
    <location>
        <begin position="139"/>
        <end position="157"/>
    </location>
</feature>
<evidence type="ECO:0000256" key="3">
    <source>
        <dbReference type="ARBA" id="ARBA00022833"/>
    </source>
</evidence>
<evidence type="ECO:0000256" key="1">
    <source>
        <dbReference type="ARBA" id="ARBA00022723"/>
    </source>
</evidence>